<reference evidence="14" key="1">
    <citation type="journal article" date="2013" name="Nat. Genet.">
        <title>The Capsella rubella genome and the genomic consequences of rapid mating system evolution.</title>
        <authorList>
            <person name="Slotte T."/>
            <person name="Hazzouri K.M."/>
            <person name="Agren J.A."/>
            <person name="Koenig D."/>
            <person name="Maumus F."/>
            <person name="Guo Y.L."/>
            <person name="Steige K."/>
            <person name="Platts A.E."/>
            <person name="Escobar J.S."/>
            <person name="Newman L.K."/>
            <person name="Wang W."/>
            <person name="Mandakova T."/>
            <person name="Vello E."/>
            <person name="Smith L.M."/>
            <person name="Henz S.R."/>
            <person name="Steffen J."/>
            <person name="Takuno S."/>
            <person name="Brandvain Y."/>
            <person name="Coop G."/>
            <person name="Andolfatto P."/>
            <person name="Hu T.T."/>
            <person name="Blanchette M."/>
            <person name="Clark R.M."/>
            <person name="Quesneville H."/>
            <person name="Nordborg M."/>
            <person name="Gaut B.S."/>
            <person name="Lysak M.A."/>
            <person name="Jenkins J."/>
            <person name="Grimwood J."/>
            <person name="Chapman J."/>
            <person name="Prochnik S."/>
            <person name="Shu S."/>
            <person name="Rokhsar D."/>
            <person name="Schmutz J."/>
            <person name="Weigel D."/>
            <person name="Wright S.I."/>
        </authorList>
    </citation>
    <scope>NUCLEOTIDE SEQUENCE [LARGE SCALE GENOMIC DNA]</scope>
    <source>
        <strain evidence="14">cv. Monte Gargano</strain>
    </source>
</reference>
<dbReference type="Gene3D" id="2.160.20.10">
    <property type="entry name" value="Single-stranded right-handed beta-helix, Pectin lyase-like"/>
    <property type="match status" value="1"/>
</dbReference>
<evidence type="ECO:0000256" key="8">
    <source>
        <dbReference type="ARBA" id="ARBA00022801"/>
    </source>
</evidence>
<evidence type="ECO:0000256" key="9">
    <source>
        <dbReference type="ARBA" id="ARBA00023085"/>
    </source>
</evidence>
<keyword evidence="7" id="KW-0964">Secreted</keyword>
<dbReference type="InterPro" id="IPR000070">
    <property type="entry name" value="Pectinesterase_cat"/>
</dbReference>
<keyword evidence="14" id="KW-1185">Reference proteome</keyword>
<dbReference type="SUPFAM" id="SSF101148">
    <property type="entry name" value="Plant invertase/pectin methylesterase inhibitor"/>
    <property type="match status" value="1"/>
</dbReference>
<evidence type="ECO:0000256" key="11">
    <source>
        <dbReference type="SAM" id="Phobius"/>
    </source>
</evidence>
<dbReference type="Gene3D" id="1.20.140.40">
    <property type="entry name" value="Invertase/pectin methylesterase inhibitor family protein"/>
    <property type="match status" value="1"/>
</dbReference>
<evidence type="ECO:0000256" key="1">
    <source>
        <dbReference type="ARBA" id="ARBA00004191"/>
    </source>
</evidence>
<comment type="similarity">
    <text evidence="3">In the N-terminal section; belongs to the PMEI family.</text>
</comment>
<keyword evidence="11" id="KW-0812">Transmembrane</keyword>
<evidence type="ECO:0000256" key="5">
    <source>
        <dbReference type="ARBA" id="ARBA00013229"/>
    </source>
</evidence>
<gene>
    <name evidence="13" type="ORF">CARUB_v10016184mg</name>
</gene>
<accession>R0HST4</accession>
<keyword evidence="11" id="KW-1133">Transmembrane helix</keyword>
<keyword evidence="10" id="KW-0961">Cell wall biogenesis/degradation</keyword>
<evidence type="ECO:0000259" key="12">
    <source>
        <dbReference type="SMART" id="SM00856"/>
    </source>
</evidence>
<dbReference type="eggNOG" id="ENOG502RA2Q">
    <property type="taxonomic scope" value="Eukaryota"/>
</dbReference>
<dbReference type="Pfam" id="PF01095">
    <property type="entry name" value="Pectinesterase"/>
    <property type="match status" value="1"/>
</dbReference>
<evidence type="ECO:0000256" key="3">
    <source>
        <dbReference type="ARBA" id="ARBA00006027"/>
    </source>
</evidence>
<comment type="subcellular location">
    <subcellularLocation>
        <location evidence="1">Secreted</location>
        <location evidence="1">Cell wall</location>
    </subcellularLocation>
</comment>
<evidence type="ECO:0000256" key="4">
    <source>
        <dbReference type="ARBA" id="ARBA00007786"/>
    </source>
</evidence>
<dbReference type="SMART" id="SM00856">
    <property type="entry name" value="PMEI"/>
    <property type="match status" value="1"/>
</dbReference>
<dbReference type="InterPro" id="IPR006501">
    <property type="entry name" value="Pectinesterase_inhib_dom"/>
</dbReference>
<comment type="similarity">
    <text evidence="4">In the C-terminal section; belongs to the pectinesterase family.</text>
</comment>
<protein>
    <recommendedName>
        <fullName evidence="5">pectinesterase</fullName>
        <ecNumber evidence="5">3.1.1.11</ecNumber>
    </recommendedName>
</protein>
<dbReference type="EC" id="3.1.1.11" evidence="5"/>
<dbReference type="KEGG" id="crb:17890890"/>
<dbReference type="FunFam" id="2.160.20.10:FF:000029">
    <property type="entry name" value="Pectinesterase 4"/>
    <property type="match status" value="1"/>
</dbReference>
<dbReference type="EMBL" id="KB870807">
    <property type="protein sequence ID" value="EOA32869.1"/>
    <property type="molecule type" value="Genomic_DNA"/>
</dbReference>
<dbReference type="GO" id="GO:0042545">
    <property type="term" value="P:cell wall modification"/>
    <property type="evidence" value="ECO:0007669"/>
    <property type="project" value="InterPro"/>
</dbReference>
<dbReference type="NCBIfam" id="TIGR01614">
    <property type="entry name" value="PME_inhib"/>
    <property type="match status" value="1"/>
</dbReference>
<keyword evidence="8" id="KW-0378">Hydrolase</keyword>
<evidence type="ECO:0000256" key="6">
    <source>
        <dbReference type="ARBA" id="ARBA00022512"/>
    </source>
</evidence>
<feature type="transmembrane region" description="Helical" evidence="11">
    <location>
        <begin position="21"/>
        <end position="43"/>
    </location>
</feature>
<keyword evidence="6" id="KW-0134">Cell wall</keyword>
<dbReference type="OrthoDB" id="1112093at2759"/>
<evidence type="ECO:0000256" key="10">
    <source>
        <dbReference type="ARBA" id="ARBA00023316"/>
    </source>
</evidence>
<dbReference type="GO" id="GO:0004857">
    <property type="term" value="F:enzyme inhibitor activity"/>
    <property type="evidence" value="ECO:0007669"/>
    <property type="project" value="InterPro"/>
</dbReference>
<dbReference type="AlphaFoldDB" id="R0HST4"/>
<name>R0HST4_9BRAS</name>
<feature type="domain" description="Pectinesterase inhibitor" evidence="12">
    <location>
        <begin position="60"/>
        <end position="218"/>
    </location>
</feature>
<comment type="pathway">
    <text evidence="2">Glycan metabolism; pectin degradation; 2-dehydro-3-deoxy-D-gluconate from pectin: step 1/5.</text>
</comment>
<dbReference type="InterPro" id="IPR011050">
    <property type="entry name" value="Pectin_lyase_fold/virulence"/>
</dbReference>
<keyword evidence="11" id="KW-0472">Membrane</keyword>
<evidence type="ECO:0000256" key="7">
    <source>
        <dbReference type="ARBA" id="ARBA00022525"/>
    </source>
</evidence>
<dbReference type="GO" id="GO:0030599">
    <property type="term" value="F:pectinesterase activity"/>
    <property type="evidence" value="ECO:0007669"/>
    <property type="project" value="UniProtKB-EC"/>
</dbReference>
<sequence length="576" mass="64839">MEPCRRCQKSQRSWIRWCLEVVESFSIILTVMFMLLVVKALFWNRGCEVKSSYRRILTDKSTNSLGAICNVTLYSDQCYSTLLSVNSTEPRVLFRASLVTAVEDHVKILGVFSNLVSSDESVLSSLQVCDEMIVDSLEYLNETIERFDEFGKIMTNAEIDEIRGKLSYVITDHDTCLERFDEIMEFDFSSYKRNIGKIKRLRDSMKKGRELVSNSLAIVTKILGRLTKQDDNKSLLGFLETESGFPDWFGNEDRNALLTCDLTPNVTVAKDGTGQYRTISEAVASVPEKSSSRFVIHVKEGLYVENVEVTKYKYNVVMYGDGKTKTVVSSSLNRIDKPNIDTFQTATFSVSGKGFIGRDMKFVNTAGPEKKQAVAFHSKSCQSVMYRCAFEGYQDTLYSHAGEQLYQECDIVGTVDFICGQAAAVFQNCTIRPRKSIPTQLSTVTAQSANDPNVKSGFSIINSKIYPFEGENLTATTYLGRPWKSYATVVVMKSLIGILINPQGWVPWDTMVNPPTTLNYGEYMNYGPGSGVGNRVRWIGYNPNMTELEARQFTVDDLINKHGWLKETCVPYNGSL</sequence>
<dbReference type="Pfam" id="PF04043">
    <property type="entry name" value="PMEI"/>
    <property type="match status" value="1"/>
</dbReference>
<organism evidence="13 14">
    <name type="scientific">Capsella rubella</name>
    <dbReference type="NCBI Taxonomy" id="81985"/>
    <lineage>
        <taxon>Eukaryota</taxon>
        <taxon>Viridiplantae</taxon>
        <taxon>Streptophyta</taxon>
        <taxon>Embryophyta</taxon>
        <taxon>Tracheophyta</taxon>
        <taxon>Spermatophyta</taxon>
        <taxon>Magnoliopsida</taxon>
        <taxon>eudicotyledons</taxon>
        <taxon>Gunneridae</taxon>
        <taxon>Pentapetalae</taxon>
        <taxon>rosids</taxon>
        <taxon>malvids</taxon>
        <taxon>Brassicales</taxon>
        <taxon>Brassicaceae</taxon>
        <taxon>Camelineae</taxon>
        <taxon>Capsella</taxon>
    </lineage>
</organism>
<dbReference type="InterPro" id="IPR035513">
    <property type="entry name" value="Invertase/methylesterase_inhib"/>
</dbReference>
<keyword evidence="9" id="KW-0063">Aspartyl esterase</keyword>
<dbReference type="SUPFAM" id="SSF51126">
    <property type="entry name" value="Pectin lyase-like"/>
    <property type="match status" value="1"/>
</dbReference>
<dbReference type="UniPathway" id="UPA00545">
    <property type="reaction ID" value="UER00823"/>
</dbReference>
<evidence type="ECO:0000256" key="2">
    <source>
        <dbReference type="ARBA" id="ARBA00005184"/>
    </source>
</evidence>
<dbReference type="CDD" id="cd15798">
    <property type="entry name" value="PMEI-like_3"/>
    <property type="match status" value="1"/>
</dbReference>
<dbReference type="InterPro" id="IPR012334">
    <property type="entry name" value="Pectin_lyas_fold"/>
</dbReference>
<evidence type="ECO:0000313" key="13">
    <source>
        <dbReference type="EMBL" id="EOA32869.1"/>
    </source>
</evidence>
<dbReference type="GO" id="GO:0045490">
    <property type="term" value="P:pectin catabolic process"/>
    <property type="evidence" value="ECO:0007669"/>
    <property type="project" value="UniProtKB-UniPathway"/>
</dbReference>
<dbReference type="Proteomes" id="UP000029121">
    <property type="component" value="Unassembled WGS sequence"/>
</dbReference>
<proteinExistence type="inferred from homology"/>
<evidence type="ECO:0000313" key="14">
    <source>
        <dbReference type="Proteomes" id="UP000029121"/>
    </source>
</evidence>
<dbReference type="PANTHER" id="PTHR31707">
    <property type="entry name" value="PECTINESTERASE"/>
    <property type="match status" value="1"/>
</dbReference>